<reference evidence="11" key="1">
    <citation type="submission" date="2018-05" db="EMBL/GenBank/DDBJ databases">
        <authorList>
            <person name="Lanie J.A."/>
            <person name="Ng W.-L."/>
            <person name="Kazmierczak K.M."/>
            <person name="Andrzejewski T.M."/>
            <person name="Davidsen T.M."/>
            <person name="Wayne K.J."/>
            <person name="Tettelin H."/>
            <person name="Glass J.I."/>
            <person name="Rusch D."/>
            <person name="Podicherti R."/>
            <person name="Tsui H.-C.T."/>
            <person name="Winkler M.E."/>
        </authorList>
    </citation>
    <scope>NUCLEOTIDE SEQUENCE</scope>
</reference>
<name>A0A381NEQ9_9ZZZZ</name>
<protein>
    <submittedName>
        <fullName evidence="11">Uncharacterized protein</fullName>
    </submittedName>
</protein>
<organism evidence="11">
    <name type="scientific">marine metagenome</name>
    <dbReference type="NCBI Taxonomy" id="408172"/>
    <lineage>
        <taxon>unclassified sequences</taxon>
        <taxon>metagenomes</taxon>
        <taxon>ecological metagenomes</taxon>
    </lineage>
</organism>
<evidence type="ECO:0000256" key="1">
    <source>
        <dbReference type="ARBA" id="ARBA00001947"/>
    </source>
</evidence>
<keyword evidence="3" id="KW-0031">Aminopeptidase</keyword>
<dbReference type="GO" id="GO:0005737">
    <property type="term" value="C:cytoplasm"/>
    <property type="evidence" value="ECO:0007669"/>
    <property type="project" value="TreeGrafter"/>
</dbReference>
<comment type="cofactor">
    <cofactor evidence="1">
        <name>Zn(2+)</name>
        <dbReference type="ChEBI" id="CHEBI:29105"/>
    </cofactor>
</comment>
<feature type="domain" description="Peptidase M1 membrane alanine aminopeptidase" evidence="9">
    <location>
        <begin position="247"/>
        <end position="458"/>
    </location>
</feature>
<evidence type="ECO:0000256" key="4">
    <source>
        <dbReference type="ARBA" id="ARBA00022670"/>
    </source>
</evidence>
<keyword evidence="5" id="KW-0479">Metal-binding</keyword>
<evidence type="ECO:0000259" key="9">
    <source>
        <dbReference type="Pfam" id="PF01433"/>
    </source>
</evidence>
<dbReference type="PANTHER" id="PTHR11533">
    <property type="entry name" value="PROTEASE M1 ZINC METALLOPROTEASE"/>
    <property type="match status" value="1"/>
</dbReference>
<dbReference type="PANTHER" id="PTHR11533:SF174">
    <property type="entry name" value="PUROMYCIN-SENSITIVE AMINOPEPTIDASE-RELATED"/>
    <property type="match status" value="1"/>
</dbReference>
<dbReference type="AlphaFoldDB" id="A0A381NEQ9"/>
<dbReference type="CDD" id="cd09602">
    <property type="entry name" value="M1_APN"/>
    <property type="match status" value="1"/>
</dbReference>
<dbReference type="SUPFAM" id="SSF55486">
    <property type="entry name" value="Metalloproteases ('zincins'), catalytic domain"/>
    <property type="match status" value="1"/>
</dbReference>
<dbReference type="Pfam" id="PF17900">
    <property type="entry name" value="Peptidase_M1_N"/>
    <property type="match status" value="1"/>
</dbReference>
<dbReference type="InterPro" id="IPR050344">
    <property type="entry name" value="Peptidase_M1_aminopeptidases"/>
</dbReference>
<proteinExistence type="inferred from homology"/>
<dbReference type="InterPro" id="IPR042097">
    <property type="entry name" value="Aminopeptidase_N-like_N_sf"/>
</dbReference>
<keyword evidence="4" id="KW-0645">Protease</keyword>
<feature type="domain" description="Aminopeptidase N-like N-terminal" evidence="10">
    <location>
        <begin position="137"/>
        <end position="206"/>
    </location>
</feature>
<dbReference type="GO" id="GO:0016020">
    <property type="term" value="C:membrane"/>
    <property type="evidence" value="ECO:0007669"/>
    <property type="project" value="TreeGrafter"/>
</dbReference>
<dbReference type="InterPro" id="IPR045357">
    <property type="entry name" value="Aminopeptidase_N-like_N"/>
</dbReference>
<dbReference type="InterPro" id="IPR027268">
    <property type="entry name" value="Peptidase_M4/M1_CTD_sf"/>
</dbReference>
<dbReference type="InterPro" id="IPR014782">
    <property type="entry name" value="Peptidase_M1_dom"/>
</dbReference>
<evidence type="ECO:0000256" key="5">
    <source>
        <dbReference type="ARBA" id="ARBA00022723"/>
    </source>
</evidence>
<evidence type="ECO:0000259" key="10">
    <source>
        <dbReference type="Pfam" id="PF17900"/>
    </source>
</evidence>
<dbReference type="GO" id="GO:0043171">
    <property type="term" value="P:peptide catabolic process"/>
    <property type="evidence" value="ECO:0007669"/>
    <property type="project" value="TreeGrafter"/>
</dbReference>
<evidence type="ECO:0000256" key="7">
    <source>
        <dbReference type="ARBA" id="ARBA00022833"/>
    </source>
</evidence>
<dbReference type="GO" id="GO:0042277">
    <property type="term" value="F:peptide binding"/>
    <property type="evidence" value="ECO:0007669"/>
    <property type="project" value="TreeGrafter"/>
</dbReference>
<dbReference type="EMBL" id="UINC01000299">
    <property type="protein sequence ID" value="SUZ52889.1"/>
    <property type="molecule type" value="Genomic_DNA"/>
</dbReference>
<dbReference type="InterPro" id="IPR001930">
    <property type="entry name" value="Peptidase_M1"/>
</dbReference>
<dbReference type="Gene3D" id="2.60.40.1730">
    <property type="entry name" value="tricorn interacting facor f3 domain"/>
    <property type="match status" value="1"/>
</dbReference>
<sequence>MVVGFGLVTFGIGCVAQPDELRLEEGVSEELARHRRATLADLSYAYELSVPRDAGALTGTLITQFTLRDDSNSPVVIDFKDPGERVRTVYVNGEAAEWTAVFDHLAIDGSAFATDAHNEVSIEFEAGDEALNRNPDFLYTLFVPDRAHFSLPIFDQPDLKAPFSLTLEIPSEWVAVANGVEVSQELLDGGRTRYTYRETKPIPTYLLAFAVGGFQIEEAEQGGRTFRMFHRETDTAKVARNLDAVFDLHATALDWLEDYTQIEYPYGKFDFVLLPPFQYGGMEHPGSIFYRQQSLLLDESATQNQIIGRASLIAHETSHQWFGDLVTMAWFDDVWTKEVFANFMAAKIVQPSFPDLNHDLRFFLAHHNTAYGVDRTPGANAVRQPLENLREAGTLYGAIIYQKAPIVMRQLELLVGEETFRDGMREYLTEFAHSNATWPDLIAILDDLSDEDLADWSRVWVEEPGRPTVSTELTLADGRVTELRISQSDPAGEGRVWPQTMEITLSAGGTLSTLPVHLDGEPLLLGDWVGRDAPDFVLPNGGGFEYGHFHLDAGSRQHLIETLPEITDAKTRGIAWVTLWDAVLEREVAVGDWYALLLRGAVEEEDEQSLQRVLGYLGSTFWGYLSEDERAAQATSTEEILWGQVERATVTTRQSSYFNAWRNVVSTPTGLARLHRIWEQVDSVGGMKFSVEDYTSMATTLAILGEGDAEEILDRQFERIENPDRRARFLFVRPALSADPAVREAFFEGLSDPENRAREPWVLAALGYLHHPTRTSHSQRFVIPSLEMVEEIQRTGDIFFPQRWLGSTLGSHNDPALAADVKEWLDALPDDYPHRLRGKILQSTDGLDRAARIGNP</sequence>
<dbReference type="PRINTS" id="PR00756">
    <property type="entry name" value="ALADIPTASE"/>
</dbReference>
<keyword evidence="8" id="KW-0482">Metalloprotease</keyword>
<dbReference type="GO" id="GO:0070006">
    <property type="term" value="F:metalloaminopeptidase activity"/>
    <property type="evidence" value="ECO:0007669"/>
    <property type="project" value="TreeGrafter"/>
</dbReference>
<dbReference type="GO" id="GO:0005615">
    <property type="term" value="C:extracellular space"/>
    <property type="evidence" value="ECO:0007669"/>
    <property type="project" value="TreeGrafter"/>
</dbReference>
<evidence type="ECO:0000256" key="8">
    <source>
        <dbReference type="ARBA" id="ARBA00023049"/>
    </source>
</evidence>
<comment type="similarity">
    <text evidence="2">Belongs to the peptidase M1 family.</text>
</comment>
<dbReference type="SUPFAM" id="SSF63737">
    <property type="entry name" value="Leukotriene A4 hydrolase N-terminal domain"/>
    <property type="match status" value="1"/>
</dbReference>
<keyword evidence="7" id="KW-0862">Zinc</keyword>
<evidence type="ECO:0000256" key="3">
    <source>
        <dbReference type="ARBA" id="ARBA00022438"/>
    </source>
</evidence>
<dbReference type="GO" id="GO:0006508">
    <property type="term" value="P:proteolysis"/>
    <property type="evidence" value="ECO:0007669"/>
    <property type="project" value="UniProtKB-KW"/>
</dbReference>
<dbReference type="GO" id="GO:0008270">
    <property type="term" value="F:zinc ion binding"/>
    <property type="evidence" value="ECO:0007669"/>
    <property type="project" value="InterPro"/>
</dbReference>
<gene>
    <name evidence="11" type="ORF">METZ01_LOCUS5743</name>
</gene>
<evidence type="ECO:0000256" key="2">
    <source>
        <dbReference type="ARBA" id="ARBA00010136"/>
    </source>
</evidence>
<keyword evidence="6" id="KW-0378">Hydrolase</keyword>
<dbReference type="Gene3D" id="1.10.390.10">
    <property type="entry name" value="Neutral Protease Domain 2"/>
    <property type="match status" value="1"/>
</dbReference>
<evidence type="ECO:0000256" key="6">
    <source>
        <dbReference type="ARBA" id="ARBA00022801"/>
    </source>
</evidence>
<accession>A0A381NEQ9</accession>
<evidence type="ECO:0000313" key="11">
    <source>
        <dbReference type="EMBL" id="SUZ52889.1"/>
    </source>
</evidence>
<dbReference type="Pfam" id="PF01433">
    <property type="entry name" value="Peptidase_M1"/>
    <property type="match status" value="1"/>
</dbReference>